<gene>
    <name evidence="2" type="ORF">SEMRO_114_G056330.1</name>
</gene>
<feature type="compositionally biased region" description="Basic residues" evidence="1">
    <location>
        <begin position="19"/>
        <end position="34"/>
    </location>
</feature>
<dbReference type="Proteomes" id="UP001153069">
    <property type="component" value="Unassembled WGS sequence"/>
</dbReference>
<feature type="region of interest" description="Disordered" evidence="1">
    <location>
        <begin position="1"/>
        <end position="57"/>
    </location>
</feature>
<organism evidence="2 3">
    <name type="scientific">Seminavis robusta</name>
    <dbReference type="NCBI Taxonomy" id="568900"/>
    <lineage>
        <taxon>Eukaryota</taxon>
        <taxon>Sar</taxon>
        <taxon>Stramenopiles</taxon>
        <taxon>Ochrophyta</taxon>
        <taxon>Bacillariophyta</taxon>
        <taxon>Bacillariophyceae</taxon>
        <taxon>Bacillariophycidae</taxon>
        <taxon>Naviculales</taxon>
        <taxon>Naviculaceae</taxon>
        <taxon>Seminavis</taxon>
    </lineage>
</organism>
<reference evidence="2" key="1">
    <citation type="submission" date="2020-06" db="EMBL/GenBank/DDBJ databases">
        <authorList>
            <consortium name="Plant Systems Biology data submission"/>
        </authorList>
    </citation>
    <scope>NUCLEOTIDE SEQUENCE</scope>
    <source>
        <strain evidence="2">D6</strain>
    </source>
</reference>
<evidence type="ECO:0000313" key="2">
    <source>
        <dbReference type="EMBL" id="CAB9501640.1"/>
    </source>
</evidence>
<evidence type="ECO:0000256" key="1">
    <source>
        <dbReference type="SAM" id="MobiDB-lite"/>
    </source>
</evidence>
<feature type="compositionally biased region" description="Acidic residues" evidence="1">
    <location>
        <begin position="1"/>
        <end position="12"/>
    </location>
</feature>
<comment type="caution">
    <text evidence="2">The sequence shown here is derived from an EMBL/GenBank/DDBJ whole genome shotgun (WGS) entry which is preliminary data.</text>
</comment>
<sequence>MYQEDMIDEDDGCGGQEPRRRRNHPQIKHIRPRVNKPSSVDDYLKRQDGRQRHSTGSEILWELNHHYEFEEKKLQLKQEEEEKQPPEAQRLDKEVVIAAPPTQQESGPINDDNPKITVGKAIPWKKNSSRTIARGGASSYYGVYVHEVHLTATSIWVQVMALGEWNLPSPKSSLFCVIAEGESWDQLAEEEHALSKEHKYYPSRFDRAQWQPSSSSSSKTTKQGSYEGTLVLPRTFLETSLKQQADKATLCMRYAATAPWHDDYAVIQLLEWKTLSTSTCSSGHHHKTYSCPRKKHPVPVQEAWRAIFPQEVLERFRAREVKKI</sequence>
<proteinExistence type="predicted"/>
<dbReference type="EMBL" id="CAICTM010000113">
    <property type="protein sequence ID" value="CAB9501640.1"/>
    <property type="molecule type" value="Genomic_DNA"/>
</dbReference>
<name>A0A9N8H6Z3_9STRA</name>
<evidence type="ECO:0000313" key="3">
    <source>
        <dbReference type="Proteomes" id="UP001153069"/>
    </source>
</evidence>
<keyword evidence="3" id="KW-1185">Reference proteome</keyword>
<dbReference type="AlphaFoldDB" id="A0A9N8H6Z3"/>
<feature type="compositionally biased region" description="Basic and acidic residues" evidence="1">
    <location>
        <begin position="42"/>
        <end position="51"/>
    </location>
</feature>
<accession>A0A9N8H6Z3</accession>
<protein>
    <submittedName>
        <fullName evidence="2">Uncharacterized protein</fullName>
    </submittedName>
</protein>